<name>A0ABT3E7F2_9LACO</name>
<feature type="domain" description="Mga helix-turn-helix" evidence="1">
    <location>
        <begin position="84"/>
        <end position="164"/>
    </location>
</feature>
<gene>
    <name evidence="2" type="ORF">OIT44_07390</name>
</gene>
<proteinExistence type="predicted"/>
<dbReference type="InterPro" id="IPR007737">
    <property type="entry name" value="Mga_HTH"/>
</dbReference>
<dbReference type="Proteomes" id="UP001526225">
    <property type="component" value="Unassembled WGS sequence"/>
</dbReference>
<evidence type="ECO:0000313" key="2">
    <source>
        <dbReference type="EMBL" id="MCW0953872.1"/>
    </source>
</evidence>
<sequence length="491" mass="56874">MWLLSNRETRCILVQNYLTSHAGTKISLQALATELNISRYNIQQALEILESIYQAEFSDDVPSFTFLDQNRSIQISAVQMINVEPIKKIFLNDSTKMALLNICFLEQHHSIDSVLSATNISYTLLRNYIKEMNRYLSDMDIYISKKFTLEGNEINIRRLMFETYYLHFDYETVSLEDYSFTKIPCLSDILPETVKLSPTRKKAYRITNIIWSLRLQHNHTISNELHFIDLNKAQALQPDVYNIILCAYDRLYVDLTEVDKAMELECALLTSILMNDIPAEVVPKLLTSEMNHQLQAISNIIQAEFTKLFHQEMTDDETREIGQKLVITNLQLLLMHHTIIAHPTYKTVGSTLYTISQELSEHTVTAIIDHLNVHNLENINSITIEYMTVLHHFLIATQGKYLPIASVHIDMIDLPNLKDEITYILQHHSLINVNILKDSTQNADIIISDTSVYNAHSQNIVWRDLPDDEDICNFHKIVINIIKNKVKNHRK</sequence>
<dbReference type="EMBL" id="JAOZFE010000013">
    <property type="protein sequence ID" value="MCW0953872.1"/>
    <property type="molecule type" value="Genomic_DNA"/>
</dbReference>
<protein>
    <submittedName>
        <fullName evidence="2">Helix-turn-helix domain-containing protein</fullName>
    </submittedName>
</protein>
<reference evidence="2 3" key="1">
    <citation type="submission" date="2022-10" db="EMBL/GenBank/DDBJ databases">
        <title>Weissella fermenti sp. nov., isolated from fermented cabbage.</title>
        <authorList>
            <person name="Lee J.K."/>
            <person name="Baek J.H."/>
            <person name="Choi D.G."/>
            <person name="Kim J.M."/>
            <person name="Jeon C.O."/>
        </authorList>
    </citation>
    <scope>NUCLEOTIDE SEQUENCE [LARGE SCALE GENOMIC DNA]</scope>
    <source>
        <strain evidence="2 3">KACC 18534</strain>
    </source>
</reference>
<dbReference type="Pfam" id="PF05043">
    <property type="entry name" value="Mga"/>
    <property type="match status" value="1"/>
</dbReference>
<keyword evidence="3" id="KW-1185">Reference proteome</keyword>
<evidence type="ECO:0000313" key="3">
    <source>
        <dbReference type="Proteomes" id="UP001526225"/>
    </source>
</evidence>
<organism evidence="2 3">
    <name type="scientific">Weissella ceti</name>
    <dbReference type="NCBI Taxonomy" id="759620"/>
    <lineage>
        <taxon>Bacteria</taxon>
        <taxon>Bacillati</taxon>
        <taxon>Bacillota</taxon>
        <taxon>Bacilli</taxon>
        <taxon>Lactobacillales</taxon>
        <taxon>Lactobacillaceae</taxon>
        <taxon>Weissella</taxon>
    </lineage>
</organism>
<accession>A0ABT3E7F2</accession>
<comment type="caution">
    <text evidence="2">The sequence shown here is derived from an EMBL/GenBank/DDBJ whole genome shotgun (WGS) entry which is preliminary data.</text>
</comment>
<evidence type="ECO:0000259" key="1">
    <source>
        <dbReference type="Pfam" id="PF05043"/>
    </source>
</evidence>
<dbReference type="RefSeq" id="WP_213409510.1">
    <property type="nucleotide sequence ID" value="NZ_CP074441.1"/>
</dbReference>